<dbReference type="Proteomes" id="UP001446871">
    <property type="component" value="Unassembled WGS sequence"/>
</dbReference>
<accession>A0ABR1VJZ5</accession>
<evidence type="ECO:0000313" key="2">
    <source>
        <dbReference type="Proteomes" id="UP001446871"/>
    </source>
</evidence>
<reference evidence="1 2" key="1">
    <citation type="submission" date="2023-01" db="EMBL/GenBank/DDBJ databases">
        <title>Analysis of 21 Apiospora genomes using comparative genomics revels a genus with tremendous synthesis potential of carbohydrate active enzymes and secondary metabolites.</title>
        <authorList>
            <person name="Sorensen T."/>
        </authorList>
    </citation>
    <scope>NUCLEOTIDE SEQUENCE [LARGE SCALE GENOMIC DNA]</scope>
    <source>
        <strain evidence="1 2">CBS 83171</strain>
    </source>
</reference>
<keyword evidence="2" id="KW-1185">Reference proteome</keyword>
<sequence length="83" mass="9307">MRAQIVRLMEIRVVGGPFAAPGEGIRHMFDPSEFPNARECHHKESVLGGDIRTNTRRLLVHLSQGYTSAELHPWLGCDVCPLQ</sequence>
<protein>
    <submittedName>
        <fullName evidence="1">Uncharacterized protein</fullName>
    </submittedName>
</protein>
<name>A0ABR1VJZ5_9PEZI</name>
<evidence type="ECO:0000313" key="1">
    <source>
        <dbReference type="EMBL" id="KAK8071566.1"/>
    </source>
</evidence>
<dbReference type="EMBL" id="JAQQWM010000003">
    <property type="protein sequence ID" value="KAK8071566.1"/>
    <property type="molecule type" value="Genomic_DNA"/>
</dbReference>
<comment type="caution">
    <text evidence="1">The sequence shown here is derived from an EMBL/GenBank/DDBJ whole genome shotgun (WGS) entry which is preliminary data.</text>
</comment>
<organism evidence="1 2">
    <name type="scientific">Apiospora saccharicola</name>
    <dbReference type="NCBI Taxonomy" id="335842"/>
    <lineage>
        <taxon>Eukaryota</taxon>
        <taxon>Fungi</taxon>
        <taxon>Dikarya</taxon>
        <taxon>Ascomycota</taxon>
        <taxon>Pezizomycotina</taxon>
        <taxon>Sordariomycetes</taxon>
        <taxon>Xylariomycetidae</taxon>
        <taxon>Amphisphaeriales</taxon>
        <taxon>Apiosporaceae</taxon>
        <taxon>Apiospora</taxon>
    </lineage>
</organism>
<proteinExistence type="predicted"/>
<gene>
    <name evidence="1" type="ORF">PG996_004914</name>
</gene>